<keyword evidence="1" id="KW-1133">Transmembrane helix</keyword>
<dbReference type="WBParaSite" id="TCNE_0000636001-mRNA-1">
    <property type="protein sequence ID" value="TCNE_0000636001-mRNA-1"/>
    <property type="gene ID" value="TCNE_0000636001"/>
</dbReference>
<feature type="transmembrane region" description="Helical" evidence="1">
    <location>
        <begin position="187"/>
        <end position="205"/>
    </location>
</feature>
<reference evidence="2 3" key="2">
    <citation type="submission" date="2018-11" db="EMBL/GenBank/DDBJ databases">
        <authorList>
            <consortium name="Pathogen Informatics"/>
        </authorList>
    </citation>
    <scope>NUCLEOTIDE SEQUENCE [LARGE SCALE GENOMIC DNA]</scope>
</reference>
<dbReference type="EMBL" id="UYWY01019480">
    <property type="protein sequence ID" value="VDM37675.1"/>
    <property type="molecule type" value="Genomic_DNA"/>
</dbReference>
<reference evidence="4" key="1">
    <citation type="submission" date="2016-06" db="UniProtKB">
        <authorList>
            <consortium name="WormBaseParasite"/>
        </authorList>
    </citation>
    <scope>IDENTIFICATION</scope>
</reference>
<dbReference type="Proteomes" id="UP000050794">
    <property type="component" value="Unassembled WGS sequence"/>
</dbReference>
<dbReference type="AlphaFoldDB" id="A0A183UCZ0"/>
<dbReference type="GO" id="GO:0005635">
    <property type="term" value="C:nuclear envelope"/>
    <property type="evidence" value="ECO:0007669"/>
    <property type="project" value="TreeGrafter"/>
</dbReference>
<dbReference type="PANTHER" id="PTHR24002:SF4">
    <property type="entry name" value="MFS DOMAIN-CONTAINING PROTEIN"/>
    <property type="match status" value="1"/>
</dbReference>
<feature type="transmembrane region" description="Helical" evidence="1">
    <location>
        <begin position="148"/>
        <end position="167"/>
    </location>
</feature>
<evidence type="ECO:0000256" key="1">
    <source>
        <dbReference type="SAM" id="Phobius"/>
    </source>
</evidence>
<feature type="transmembrane region" description="Helical" evidence="1">
    <location>
        <begin position="74"/>
        <end position="93"/>
    </location>
</feature>
<keyword evidence="3" id="KW-1185">Reference proteome</keyword>
<sequence>MANRKEKERMTWIILLLYGFFNTFDQWTRVLLPFMQWQLQPRPSLFDLLLLNSIGNCAVLTGSFFVAQLIDSNGCCTAAIAVTIATAIYQILIAQISNYYLFGIAQLLLVGNHLPMVIDAMIGELVGVDGDDKERTSLIMRLTIPESIAYAVGPYLAIQIVAAPYSAYDQVIRMNLSSHIIFMPADMAKLAFLLGLTTLACNIFVLPALQARMGPQALLQLSMGVLAVSYLYLSQVKDYVYLLIGMPLQVLGICIAYGQLSSQIMGNVGRANLGKAAALNRGTQLAASAMAPLITGYYVDGEEASILCYVSAFLSVIGVLVVHKYANFMRSHLHNLPLRAHDE</sequence>
<feature type="transmembrane region" description="Helical" evidence="1">
    <location>
        <begin position="217"/>
        <end position="233"/>
    </location>
</feature>
<name>A0A183UCZ0_TOXCA</name>
<keyword evidence="1" id="KW-0472">Membrane</keyword>
<gene>
    <name evidence="2" type="ORF">TCNE_LOCUS6360</name>
</gene>
<organism evidence="3 4">
    <name type="scientific">Toxocara canis</name>
    <name type="common">Canine roundworm</name>
    <dbReference type="NCBI Taxonomy" id="6265"/>
    <lineage>
        <taxon>Eukaryota</taxon>
        <taxon>Metazoa</taxon>
        <taxon>Ecdysozoa</taxon>
        <taxon>Nematoda</taxon>
        <taxon>Chromadorea</taxon>
        <taxon>Rhabditida</taxon>
        <taxon>Spirurina</taxon>
        <taxon>Ascaridomorpha</taxon>
        <taxon>Ascaridoidea</taxon>
        <taxon>Toxocaridae</taxon>
        <taxon>Toxocara</taxon>
    </lineage>
</organism>
<keyword evidence="1" id="KW-0812">Transmembrane</keyword>
<feature type="transmembrane region" description="Helical" evidence="1">
    <location>
        <begin position="12"/>
        <end position="28"/>
    </location>
</feature>
<accession>A0A183UCZ0</accession>
<feature type="transmembrane region" description="Helical" evidence="1">
    <location>
        <begin position="48"/>
        <end position="67"/>
    </location>
</feature>
<evidence type="ECO:0000313" key="4">
    <source>
        <dbReference type="WBParaSite" id="TCNE_0000636001-mRNA-1"/>
    </source>
</evidence>
<evidence type="ECO:0000313" key="2">
    <source>
        <dbReference type="EMBL" id="VDM37675.1"/>
    </source>
</evidence>
<evidence type="ECO:0000313" key="3">
    <source>
        <dbReference type="Proteomes" id="UP000050794"/>
    </source>
</evidence>
<feature type="transmembrane region" description="Helical" evidence="1">
    <location>
        <begin position="304"/>
        <end position="322"/>
    </location>
</feature>
<dbReference type="SUPFAM" id="SSF103473">
    <property type="entry name" value="MFS general substrate transporter"/>
    <property type="match status" value="1"/>
</dbReference>
<dbReference type="PANTHER" id="PTHR24002">
    <property type="entry name" value="SOLUTE CARRIER FAMILY 22 MEMBER 18"/>
    <property type="match status" value="1"/>
</dbReference>
<dbReference type="InterPro" id="IPR036259">
    <property type="entry name" value="MFS_trans_sf"/>
</dbReference>
<protein>
    <submittedName>
        <fullName evidence="4">MFS domain-containing protein</fullName>
    </submittedName>
</protein>
<feature type="transmembrane region" description="Helical" evidence="1">
    <location>
        <begin position="239"/>
        <end position="257"/>
    </location>
</feature>
<dbReference type="Gene3D" id="1.20.1250.20">
    <property type="entry name" value="MFS general substrate transporter like domains"/>
    <property type="match status" value="1"/>
</dbReference>
<proteinExistence type="predicted"/>